<keyword evidence="12" id="KW-0129">CBS domain</keyword>
<sequence>MRGWSFPMGRWFGVDVRIHAFFLLLTGPCMLGATAVNLSIWRGMMLWILLLAAVTVREAVRVLGAAYFGLQIRNILLLPTGGLYAYANPESTERASSPKVQTPMAMLGPLANLSFGLIVAGLIAGSTSQVSLLEFPWITTAHLMRSAVWVNIFLGLINLVPAYPLDGGRILLGEFKRSREAAQASRSAAGISQVLAVLIFAAGIALRTPWLVMAGFFIFIGGQLEDQGTLFQSVVDNVRMKDVMLTDFSTMSPSDTLEDALYKTIHSLQDDFPVVRGVNLVGIVSRQSILDALRADGNGYVQGVMSRAFQVAQPEDSLGAMIRRMTAGRGLSLMPVTEGERIVGIVTLQNLMHSMGLLAEHRKLQRQR</sequence>
<dbReference type="InterPro" id="IPR046342">
    <property type="entry name" value="CBS_dom_sf"/>
</dbReference>
<dbReference type="Pfam" id="PF00571">
    <property type="entry name" value="CBS"/>
    <property type="match status" value="2"/>
</dbReference>
<keyword evidence="4 15" id="KW-0645">Protease</keyword>
<proteinExistence type="inferred from homology"/>
<comment type="similarity">
    <text evidence="3">Belongs to the peptidase M50B family.</text>
</comment>
<name>A0A2Z5FWP3_9BACT</name>
<evidence type="ECO:0000256" key="10">
    <source>
        <dbReference type="ARBA" id="ARBA00023049"/>
    </source>
</evidence>
<dbReference type="AlphaFoldDB" id="A0A2Z5FWP3"/>
<organism evidence="15 16">
    <name type="scientific">Acidisarcina polymorpha</name>
    <dbReference type="NCBI Taxonomy" id="2211140"/>
    <lineage>
        <taxon>Bacteria</taxon>
        <taxon>Pseudomonadati</taxon>
        <taxon>Acidobacteriota</taxon>
        <taxon>Terriglobia</taxon>
        <taxon>Terriglobales</taxon>
        <taxon>Acidobacteriaceae</taxon>
        <taxon>Acidisarcina</taxon>
    </lineage>
</organism>
<evidence type="ECO:0000256" key="3">
    <source>
        <dbReference type="ARBA" id="ARBA00007931"/>
    </source>
</evidence>
<evidence type="ECO:0000256" key="6">
    <source>
        <dbReference type="ARBA" id="ARBA00022723"/>
    </source>
</evidence>
<evidence type="ECO:0000256" key="11">
    <source>
        <dbReference type="ARBA" id="ARBA00023136"/>
    </source>
</evidence>
<evidence type="ECO:0000259" key="14">
    <source>
        <dbReference type="PROSITE" id="PS51371"/>
    </source>
</evidence>
<evidence type="ECO:0000256" key="5">
    <source>
        <dbReference type="ARBA" id="ARBA00022692"/>
    </source>
</evidence>
<keyword evidence="7" id="KW-0378">Hydrolase</keyword>
<evidence type="ECO:0000256" key="4">
    <source>
        <dbReference type="ARBA" id="ARBA00022670"/>
    </source>
</evidence>
<keyword evidence="10" id="KW-0482">Metalloprotease</keyword>
<keyword evidence="11 13" id="KW-0472">Membrane</keyword>
<evidence type="ECO:0000256" key="1">
    <source>
        <dbReference type="ARBA" id="ARBA00001947"/>
    </source>
</evidence>
<evidence type="ECO:0000256" key="9">
    <source>
        <dbReference type="ARBA" id="ARBA00022989"/>
    </source>
</evidence>
<dbReference type="InterPro" id="IPR008915">
    <property type="entry name" value="Peptidase_M50"/>
</dbReference>
<keyword evidence="6" id="KW-0479">Metal-binding</keyword>
<dbReference type="PROSITE" id="PS51371">
    <property type="entry name" value="CBS"/>
    <property type="match status" value="2"/>
</dbReference>
<dbReference type="PANTHER" id="PTHR39188">
    <property type="entry name" value="MEMBRANE-ASSOCIATED ZINC METALLOPROTEASE M50B"/>
    <property type="match status" value="1"/>
</dbReference>
<evidence type="ECO:0000256" key="2">
    <source>
        <dbReference type="ARBA" id="ARBA00004141"/>
    </source>
</evidence>
<feature type="domain" description="CBS" evidence="14">
    <location>
        <begin position="305"/>
        <end position="364"/>
    </location>
</feature>
<evidence type="ECO:0000256" key="8">
    <source>
        <dbReference type="ARBA" id="ARBA00022833"/>
    </source>
</evidence>
<dbReference type="SUPFAM" id="SSF54631">
    <property type="entry name" value="CBS-domain pair"/>
    <property type="match status" value="1"/>
</dbReference>
<dbReference type="PANTHER" id="PTHR39188:SF3">
    <property type="entry name" value="STAGE IV SPORULATION PROTEIN FB"/>
    <property type="match status" value="1"/>
</dbReference>
<dbReference type="OrthoDB" id="9800627at2"/>
<evidence type="ECO:0000256" key="7">
    <source>
        <dbReference type="ARBA" id="ARBA00022801"/>
    </source>
</evidence>
<dbReference type="GO" id="GO:0006508">
    <property type="term" value="P:proteolysis"/>
    <property type="evidence" value="ECO:0007669"/>
    <property type="project" value="UniProtKB-KW"/>
</dbReference>
<accession>A0A2Z5FWP3</accession>
<keyword evidence="16" id="KW-1185">Reference proteome</keyword>
<comment type="subcellular location">
    <subcellularLocation>
        <location evidence="2">Membrane</location>
        <topology evidence="2">Multi-pass membrane protein</topology>
    </subcellularLocation>
</comment>
<dbReference type="EMBL" id="CP030840">
    <property type="protein sequence ID" value="AXC10805.1"/>
    <property type="molecule type" value="Genomic_DNA"/>
</dbReference>
<dbReference type="KEGG" id="abas:ACPOL_1459"/>
<feature type="transmembrane region" description="Helical" evidence="13">
    <location>
        <begin position="21"/>
        <end position="40"/>
    </location>
</feature>
<comment type="cofactor">
    <cofactor evidence="1">
        <name>Zn(2+)</name>
        <dbReference type="ChEBI" id="CHEBI:29105"/>
    </cofactor>
</comment>
<feature type="domain" description="CBS" evidence="14">
    <location>
        <begin position="244"/>
        <end position="301"/>
    </location>
</feature>
<keyword evidence="5 13" id="KW-0812">Transmembrane</keyword>
<dbReference type="Pfam" id="PF02163">
    <property type="entry name" value="Peptidase_M50"/>
    <property type="match status" value="1"/>
</dbReference>
<evidence type="ECO:0000256" key="12">
    <source>
        <dbReference type="PROSITE-ProRule" id="PRU00703"/>
    </source>
</evidence>
<evidence type="ECO:0000313" key="16">
    <source>
        <dbReference type="Proteomes" id="UP000253606"/>
    </source>
</evidence>
<dbReference type="Proteomes" id="UP000253606">
    <property type="component" value="Chromosome"/>
</dbReference>
<evidence type="ECO:0000313" key="15">
    <source>
        <dbReference type="EMBL" id="AXC10805.1"/>
    </source>
</evidence>
<dbReference type="GO" id="GO:0046872">
    <property type="term" value="F:metal ion binding"/>
    <property type="evidence" value="ECO:0007669"/>
    <property type="project" value="UniProtKB-KW"/>
</dbReference>
<feature type="transmembrane region" description="Helical" evidence="13">
    <location>
        <begin position="146"/>
        <end position="165"/>
    </location>
</feature>
<dbReference type="SMART" id="SM00116">
    <property type="entry name" value="CBS"/>
    <property type="match status" value="2"/>
</dbReference>
<dbReference type="GO" id="GO:0016020">
    <property type="term" value="C:membrane"/>
    <property type="evidence" value="ECO:0007669"/>
    <property type="project" value="UniProtKB-SubCell"/>
</dbReference>
<dbReference type="RefSeq" id="WP_114206368.1">
    <property type="nucleotide sequence ID" value="NZ_CP030840.1"/>
</dbReference>
<feature type="transmembrane region" description="Helical" evidence="13">
    <location>
        <begin position="104"/>
        <end position="126"/>
    </location>
</feature>
<keyword evidence="9 13" id="KW-1133">Transmembrane helix</keyword>
<dbReference type="GO" id="GO:0008237">
    <property type="term" value="F:metallopeptidase activity"/>
    <property type="evidence" value="ECO:0007669"/>
    <property type="project" value="UniProtKB-KW"/>
</dbReference>
<gene>
    <name evidence="15" type="ORF">ACPOL_1459</name>
</gene>
<protein>
    <submittedName>
        <fullName evidence="15">SREBP protease/CBS domain</fullName>
    </submittedName>
</protein>
<dbReference type="InterPro" id="IPR000644">
    <property type="entry name" value="CBS_dom"/>
</dbReference>
<reference evidence="15 16" key="1">
    <citation type="journal article" date="2018" name="Front. Microbiol.">
        <title>Hydrolytic Capabilities as a Key to Environmental Success: Chitinolytic and Cellulolytic Acidobacteria From Acidic Sub-arctic Soils and Boreal Peatlands.</title>
        <authorList>
            <person name="Belova S.E."/>
            <person name="Ravin N.V."/>
            <person name="Pankratov T.A."/>
            <person name="Rakitin A.L."/>
            <person name="Ivanova A.A."/>
            <person name="Beletsky A.V."/>
            <person name="Mardanov A.V."/>
            <person name="Sinninghe Damste J.S."/>
            <person name="Dedysh S.N."/>
        </authorList>
    </citation>
    <scope>NUCLEOTIDE SEQUENCE [LARGE SCALE GENOMIC DNA]</scope>
    <source>
        <strain evidence="15 16">SBC82</strain>
    </source>
</reference>
<keyword evidence="8" id="KW-0862">Zinc</keyword>
<dbReference type="Gene3D" id="3.10.580.10">
    <property type="entry name" value="CBS-domain"/>
    <property type="match status" value="2"/>
</dbReference>
<evidence type="ECO:0000256" key="13">
    <source>
        <dbReference type="SAM" id="Phobius"/>
    </source>
</evidence>